<dbReference type="GO" id="GO:0031965">
    <property type="term" value="C:nuclear membrane"/>
    <property type="evidence" value="ECO:0007669"/>
    <property type="project" value="UniProtKB-SubCell"/>
</dbReference>
<evidence type="ECO:0000313" key="10">
    <source>
        <dbReference type="EMBL" id="KAG0670155.1"/>
    </source>
</evidence>
<dbReference type="GO" id="GO:0006999">
    <property type="term" value="P:nuclear pore organization"/>
    <property type="evidence" value="ECO:0007669"/>
    <property type="project" value="TreeGrafter"/>
</dbReference>
<keyword evidence="7" id="KW-0539">Nucleus</keyword>
<dbReference type="Pfam" id="PF13634">
    <property type="entry name" value="Nucleoporin_FG"/>
    <property type="match status" value="2"/>
</dbReference>
<keyword evidence="6" id="KW-0906">Nuclear pore complex</keyword>
<dbReference type="GO" id="GO:0017056">
    <property type="term" value="F:structural constituent of nuclear pore"/>
    <property type="evidence" value="ECO:0007669"/>
    <property type="project" value="UniProtKB-ARBA"/>
</dbReference>
<name>A0A9P6WEK5_MAUEX</name>
<evidence type="ECO:0000256" key="6">
    <source>
        <dbReference type="ARBA" id="ARBA00023132"/>
    </source>
</evidence>
<feature type="compositionally biased region" description="Low complexity" evidence="8">
    <location>
        <begin position="213"/>
        <end position="231"/>
    </location>
</feature>
<dbReference type="Proteomes" id="UP000750334">
    <property type="component" value="Unassembled WGS sequence"/>
</dbReference>
<dbReference type="GO" id="GO:0006607">
    <property type="term" value="P:NLS-bearing protein import into nucleus"/>
    <property type="evidence" value="ECO:0007669"/>
    <property type="project" value="TreeGrafter"/>
</dbReference>
<evidence type="ECO:0000256" key="2">
    <source>
        <dbReference type="ARBA" id="ARBA00004567"/>
    </source>
</evidence>
<dbReference type="GO" id="GO:0044613">
    <property type="term" value="C:nuclear pore central transport channel"/>
    <property type="evidence" value="ECO:0007669"/>
    <property type="project" value="TreeGrafter"/>
</dbReference>
<comment type="caution">
    <text evidence="10">The sequence shown here is derived from an EMBL/GenBank/DDBJ whole genome shotgun (WGS) entry which is preliminary data.</text>
</comment>
<keyword evidence="6" id="KW-0509">mRNA transport</keyword>
<dbReference type="PANTHER" id="PTHR13000:SF0">
    <property type="entry name" value="NUCLEOPORIN P54"/>
    <property type="match status" value="1"/>
</dbReference>
<dbReference type="EMBL" id="PUHR01000027">
    <property type="protein sequence ID" value="KAG0670155.1"/>
    <property type="molecule type" value="Genomic_DNA"/>
</dbReference>
<proteinExistence type="predicted"/>
<accession>A0A9P6WEK5</accession>
<evidence type="ECO:0000256" key="3">
    <source>
        <dbReference type="ARBA" id="ARBA00004620"/>
    </source>
</evidence>
<evidence type="ECO:0000256" key="1">
    <source>
        <dbReference type="ARBA" id="ARBA00004335"/>
    </source>
</evidence>
<keyword evidence="4" id="KW-0813">Transport</keyword>
<feature type="region of interest" description="Disordered" evidence="8">
    <location>
        <begin position="184"/>
        <end position="231"/>
    </location>
</feature>
<feature type="compositionally biased region" description="Low complexity" evidence="8">
    <location>
        <begin position="7"/>
        <end position="22"/>
    </location>
</feature>
<dbReference type="PANTHER" id="PTHR13000">
    <property type="entry name" value="NUCLEOPORIN P54"/>
    <property type="match status" value="1"/>
</dbReference>
<dbReference type="InterPro" id="IPR025574">
    <property type="entry name" value="Nucleoporin_FG_rpt"/>
</dbReference>
<organism evidence="10 11">
    <name type="scientific">Maudiozyma exigua</name>
    <name type="common">Yeast</name>
    <name type="synonym">Kazachstania exigua</name>
    <dbReference type="NCBI Taxonomy" id="34358"/>
    <lineage>
        <taxon>Eukaryota</taxon>
        <taxon>Fungi</taxon>
        <taxon>Dikarya</taxon>
        <taxon>Ascomycota</taxon>
        <taxon>Saccharomycotina</taxon>
        <taxon>Saccharomycetes</taxon>
        <taxon>Saccharomycetales</taxon>
        <taxon>Saccharomycetaceae</taxon>
        <taxon>Maudiozyma</taxon>
    </lineage>
</organism>
<keyword evidence="11" id="KW-1185">Reference proteome</keyword>
<evidence type="ECO:0000256" key="7">
    <source>
        <dbReference type="ARBA" id="ARBA00023242"/>
    </source>
</evidence>
<sequence>MFQFGASNNNTQSGGSLGGTTTFGTQSATGGMFGANNAAKPAFGSANATGAAPTGGLFGNNAQNTNTAGTTGGLFGNNNNATQNTNTLGGGSLFGNNNGQNANTNTGTGLFGNNTAQPAATNTFGTNTSGGLFGNKTQLGGTNTTTTGGLFGSNANTQAPGSTLGGGLFGNNNAATQNTNTGMTGGLFGNNQQQQQPQTGFGIKTTQPSFAWSSQQSQVQQPQGQQQQQNQPYFQGNSILSSLNLQAPSSLTLLQQQSANYPQQIQEQIIKCKESWDPSSSKSKLRTFVYNKVNEQEALLYNKPANISQEEWDQAIRNKPNNEVIPVELLGFEALNQRNILQIENVAQIRIILKQLLEKNNQLQQRHEIDIASRILKVNSKNIELETRLLKLGSQLALLKNRGLPLNVTEEKMWNQFKDLLNRSKDPSGLGKTNELWARLAVLKERARSISDQLDSTIVTIDQNGGGSATNANAANPASLNRQTSEDAANDMNIDKIAHILSSQQKGIKYLKEVLDKDQAVIDKVERRK</sequence>
<feature type="domain" description="Nucleoporin Nup54 alpha-helical" evidence="9">
    <location>
        <begin position="303"/>
        <end position="440"/>
    </location>
</feature>
<comment type="subcellular location">
    <subcellularLocation>
        <location evidence="1">Nucleus membrane</location>
        <topology evidence="1">Peripheral membrane protein</topology>
        <orientation evidence="1">Cytoplasmic side</orientation>
    </subcellularLocation>
    <subcellularLocation>
        <location evidence="3">Nucleus membrane</location>
        <topology evidence="3">Peripheral membrane protein</topology>
        <orientation evidence="3">Nucleoplasmic side</orientation>
    </subcellularLocation>
    <subcellularLocation>
        <location evidence="2">Nucleus</location>
        <location evidence="2">Nuclear pore complex</location>
    </subcellularLocation>
</comment>
<dbReference type="OrthoDB" id="6162375at2759"/>
<reference evidence="10 11" key="1">
    <citation type="submission" date="2020-11" db="EMBL/GenBank/DDBJ databases">
        <title>Kefir isolates.</title>
        <authorList>
            <person name="Marcisauskas S."/>
            <person name="Kim Y."/>
            <person name="Blasche S."/>
        </authorList>
    </citation>
    <scope>NUCLEOTIDE SEQUENCE [LARGE SCALE GENOMIC DNA]</scope>
    <source>
        <strain evidence="10 11">OG2</strain>
    </source>
</reference>
<feature type="region of interest" description="Disordered" evidence="8">
    <location>
        <begin position="1"/>
        <end position="22"/>
    </location>
</feature>
<dbReference type="Pfam" id="PF13874">
    <property type="entry name" value="Nup54"/>
    <property type="match status" value="1"/>
</dbReference>
<dbReference type="GO" id="GO:0036228">
    <property type="term" value="P:protein localization to nuclear inner membrane"/>
    <property type="evidence" value="ECO:0007669"/>
    <property type="project" value="TreeGrafter"/>
</dbReference>
<dbReference type="InterPro" id="IPR024864">
    <property type="entry name" value="Nup54/Nup57/Nup44"/>
</dbReference>
<dbReference type="AlphaFoldDB" id="A0A9P6WEK5"/>
<evidence type="ECO:0000256" key="4">
    <source>
        <dbReference type="ARBA" id="ARBA00022448"/>
    </source>
</evidence>
<evidence type="ECO:0000256" key="5">
    <source>
        <dbReference type="ARBA" id="ARBA00023010"/>
    </source>
</evidence>
<keyword evidence="6" id="KW-0653">Protein transport</keyword>
<dbReference type="InterPro" id="IPR025712">
    <property type="entry name" value="Nup54_alpha-helical_dom"/>
</dbReference>
<evidence type="ECO:0000259" key="9">
    <source>
        <dbReference type="Pfam" id="PF13874"/>
    </source>
</evidence>
<protein>
    <recommendedName>
        <fullName evidence="9">Nucleoporin Nup54 alpha-helical domain-containing protein</fullName>
    </recommendedName>
</protein>
<gene>
    <name evidence="10" type="ORF">C6P45_002798</name>
</gene>
<keyword evidence="5" id="KW-0811">Translocation</keyword>
<evidence type="ECO:0000256" key="8">
    <source>
        <dbReference type="SAM" id="MobiDB-lite"/>
    </source>
</evidence>
<evidence type="ECO:0000313" key="11">
    <source>
        <dbReference type="Proteomes" id="UP000750334"/>
    </source>
</evidence>
<feature type="compositionally biased region" description="Low complexity" evidence="8">
    <location>
        <begin position="189"/>
        <end position="202"/>
    </location>
</feature>